<dbReference type="Gene3D" id="1.20.1280.50">
    <property type="match status" value="1"/>
</dbReference>
<dbReference type="InterPro" id="IPR001810">
    <property type="entry name" value="F-box_dom"/>
</dbReference>
<reference evidence="3" key="2">
    <citation type="submission" date="2013-12" db="EMBL/GenBank/DDBJ databases">
        <authorList>
            <person name="Yu Y."/>
            <person name="Lee S."/>
            <person name="de Baynast K."/>
            <person name="Wissotski M."/>
            <person name="Liu L."/>
            <person name="Talag J."/>
            <person name="Goicoechea J."/>
            <person name="Angelova A."/>
            <person name="Jetty R."/>
            <person name="Kudrna D."/>
            <person name="Golser W."/>
            <person name="Rivera L."/>
            <person name="Zhang J."/>
            <person name="Wing R."/>
        </authorList>
    </citation>
    <scope>NUCLEOTIDE SEQUENCE</scope>
</reference>
<evidence type="ECO:0000259" key="1">
    <source>
        <dbReference type="Pfam" id="PF12937"/>
    </source>
</evidence>
<dbReference type="InterPro" id="IPR036047">
    <property type="entry name" value="F-box-like_dom_sf"/>
</dbReference>
<dbReference type="Gramene" id="LPERR10G04580.1">
    <property type="protein sequence ID" value="LPERR10G04580.1"/>
    <property type="gene ID" value="LPERR10G04580"/>
</dbReference>
<dbReference type="SUPFAM" id="SSF81383">
    <property type="entry name" value="F-box domain"/>
    <property type="match status" value="1"/>
</dbReference>
<protein>
    <recommendedName>
        <fullName evidence="1">F-box domain-containing protein</fullName>
    </recommendedName>
</protein>
<dbReference type="Proteomes" id="UP000032180">
    <property type="component" value="Chromosome 10"/>
</dbReference>
<name>A0A0D9XIS0_9ORYZ</name>
<dbReference type="eggNOG" id="ENOG502R5QA">
    <property type="taxonomic scope" value="Eukaryota"/>
</dbReference>
<keyword evidence="3" id="KW-1185">Reference proteome</keyword>
<organism evidence="2 3">
    <name type="scientific">Leersia perrieri</name>
    <dbReference type="NCBI Taxonomy" id="77586"/>
    <lineage>
        <taxon>Eukaryota</taxon>
        <taxon>Viridiplantae</taxon>
        <taxon>Streptophyta</taxon>
        <taxon>Embryophyta</taxon>
        <taxon>Tracheophyta</taxon>
        <taxon>Spermatophyta</taxon>
        <taxon>Magnoliopsida</taxon>
        <taxon>Liliopsida</taxon>
        <taxon>Poales</taxon>
        <taxon>Poaceae</taxon>
        <taxon>BOP clade</taxon>
        <taxon>Oryzoideae</taxon>
        <taxon>Oryzeae</taxon>
        <taxon>Oryzinae</taxon>
        <taxon>Leersia</taxon>
    </lineage>
</organism>
<proteinExistence type="predicted"/>
<dbReference type="PANTHER" id="PTHR36140">
    <property type="entry name" value="F-BOX DOMAIN-CONTAINING PROTEIN-RELATED"/>
    <property type="match status" value="1"/>
</dbReference>
<dbReference type="HOGENOM" id="CLU_049527_0_0_1"/>
<accession>A0A0D9XIS0</accession>
<dbReference type="Pfam" id="PF12937">
    <property type="entry name" value="F-box-like"/>
    <property type="match status" value="1"/>
</dbReference>
<reference evidence="2 3" key="1">
    <citation type="submission" date="2012-08" db="EMBL/GenBank/DDBJ databases">
        <title>Oryza genome evolution.</title>
        <authorList>
            <person name="Wing R.A."/>
        </authorList>
    </citation>
    <scope>NUCLEOTIDE SEQUENCE</scope>
</reference>
<dbReference type="EnsemblPlants" id="LPERR10G04580.1">
    <property type="protein sequence ID" value="LPERR10G04580.1"/>
    <property type="gene ID" value="LPERR10G04580"/>
</dbReference>
<sequence length="459" mass="52119">MASEQQVIDPGKKHDVPKVSCRRGWLSHGIKRVKGTSSTSNDHTNGLPLNDDILLRIFAVFLSMSDLVRCAATCSQWRHLVSRNAAYICRSMPRLDSFVRNLAMGFFYQKQEKEDGSCEAPFNVMLFMRFRQVSMGWFLSEERFRSAHLVACRKGRLILELRRASLAAVLSLVVCNPMTREVLFLPPLSGKDRVGGYACVLLNADDSPCSSSGFCVLIVYNRRGSLVCRSYSSDTKNWGPEDSTTGAKVSSKCLHKMKAATMVQNVVFWQVERLLFGLCLDTLKAKLKDLSFPWYTDKYFFHCKENHLLAAWPDGMLGVVSVMVDSLVYVSTCMIFVMFLNVGGDKLWNGWGSEENMISIDIQPFLPYGTTLVHLHGVCEQSGLIFFAACSNWFGNITWRMYMLDLQRKVVQLLDVDNHCRGPENCKRFFPYEMDRATYLMSLGGRDFTQADHRHVNLV</sequence>
<dbReference type="AlphaFoldDB" id="A0A0D9XIS0"/>
<feature type="domain" description="F-box" evidence="1">
    <location>
        <begin position="51"/>
        <end position="84"/>
    </location>
</feature>
<reference evidence="2" key="3">
    <citation type="submission" date="2015-04" db="UniProtKB">
        <authorList>
            <consortium name="EnsemblPlants"/>
        </authorList>
    </citation>
    <scope>IDENTIFICATION</scope>
</reference>
<dbReference type="CDD" id="cd09917">
    <property type="entry name" value="F-box_SF"/>
    <property type="match status" value="1"/>
</dbReference>
<evidence type="ECO:0000313" key="3">
    <source>
        <dbReference type="Proteomes" id="UP000032180"/>
    </source>
</evidence>
<evidence type="ECO:0000313" key="2">
    <source>
        <dbReference type="EnsemblPlants" id="LPERR10G04580.1"/>
    </source>
</evidence>
<dbReference type="PANTHER" id="PTHR36140:SF1">
    <property type="entry name" value="F-BOX DOMAIN CONTAINING PROTEIN, EXPRESSED"/>
    <property type="match status" value="1"/>
</dbReference>